<accession>A0A9Q7XWK1</accession>
<feature type="region of interest" description="Disordered" evidence="1">
    <location>
        <begin position="83"/>
        <end position="112"/>
    </location>
</feature>
<dbReference type="Proteomes" id="UP000254259">
    <property type="component" value="Plasmid CBM2636_mp"/>
</dbReference>
<keyword evidence="2" id="KW-0732">Signal</keyword>
<sequence length="112" mass="11849">MKAAMVSAAWSWCVMKILGAAAAVGADPRTGGCAAMVRRQRGGERQARATLARHPCGARLRAAGVRYASLRSFVLRAHCSTMAGGPEWPLRPVSNRQQKSVAQPYRAGIASG</sequence>
<evidence type="ECO:0000313" key="3">
    <source>
        <dbReference type="EMBL" id="SPD68295.1"/>
    </source>
</evidence>
<gene>
    <name evidence="3" type="ORF">CBM2636_MP21145</name>
</gene>
<evidence type="ECO:0000313" key="4">
    <source>
        <dbReference type="Proteomes" id="UP000254259"/>
    </source>
</evidence>
<protein>
    <recommendedName>
        <fullName evidence="5">Secreted protein</fullName>
    </recommendedName>
</protein>
<geneLocation type="plasmid" evidence="4">
    <name>cbm2636_mp</name>
</geneLocation>
<feature type="signal peptide" evidence="2">
    <location>
        <begin position="1"/>
        <end position="22"/>
    </location>
</feature>
<reference evidence="3 4" key="1">
    <citation type="submission" date="2018-01" db="EMBL/GenBank/DDBJ databases">
        <authorList>
            <person name="Clerissi C."/>
        </authorList>
    </citation>
    <scope>NUCLEOTIDE SEQUENCE [LARGE SCALE GENOMIC DNA]</scope>
    <source>
        <strain evidence="3">Cupriavidus taiwanensis SWF 66322</strain>
        <plasmid evidence="4">cbm2636_mp</plasmid>
    </source>
</reference>
<feature type="chain" id="PRO_5040392235" description="Secreted protein" evidence="2">
    <location>
        <begin position="23"/>
        <end position="112"/>
    </location>
</feature>
<dbReference type="AlphaFoldDB" id="A0A9Q7XWK1"/>
<proteinExistence type="predicted"/>
<name>A0A9Q7XWK1_9BURK</name>
<organism evidence="3 4">
    <name type="scientific">Cupriavidus taiwanensis</name>
    <dbReference type="NCBI Taxonomy" id="164546"/>
    <lineage>
        <taxon>Bacteria</taxon>
        <taxon>Pseudomonadati</taxon>
        <taxon>Pseudomonadota</taxon>
        <taxon>Betaproteobacteria</taxon>
        <taxon>Burkholderiales</taxon>
        <taxon>Burkholderiaceae</taxon>
        <taxon>Cupriavidus</taxon>
    </lineage>
</organism>
<evidence type="ECO:0000256" key="2">
    <source>
        <dbReference type="SAM" id="SignalP"/>
    </source>
</evidence>
<evidence type="ECO:0008006" key="5">
    <source>
        <dbReference type="Google" id="ProtNLM"/>
    </source>
</evidence>
<evidence type="ECO:0000256" key="1">
    <source>
        <dbReference type="SAM" id="MobiDB-lite"/>
    </source>
</evidence>
<keyword evidence="3" id="KW-0614">Plasmid</keyword>
<dbReference type="EMBL" id="LT984814">
    <property type="protein sequence ID" value="SPD68295.1"/>
    <property type="molecule type" value="Genomic_DNA"/>
</dbReference>